<dbReference type="AlphaFoldDB" id="A0A3B0SIK2"/>
<evidence type="ECO:0000256" key="4">
    <source>
        <dbReference type="ARBA" id="ARBA00023163"/>
    </source>
</evidence>
<accession>A0A3B0SIK2</accession>
<dbReference type="InterPro" id="IPR036390">
    <property type="entry name" value="WH_DNA-bd_sf"/>
</dbReference>
<keyword evidence="4" id="KW-0804">Transcription</keyword>
<reference evidence="5" key="1">
    <citation type="submission" date="2018-06" db="EMBL/GenBank/DDBJ databases">
        <authorList>
            <person name="Zhirakovskaya E."/>
        </authorList>
    </citation>
    <scope>NUCLEOTIDE SEQUENCE</scope>
</reference>
<dbReference type="SUPFAM" id="SSF46785">
    <property type="entry name" value="Winged helix' DNA-binding domain"/>
    <property type="match status" value="1"/>
</dbReference>
<dbReference type="InterPro" id="IPR005650">
    <property type="entry name" value="BlaI_family"/>
</dbReference>
<dbReference type="Gene3D" id="1.10.10.10">
    <property type="entry name" value="Winged helix-like DNA-binding domain superfamily/Winged helix DNA-binding domain"/>
    <property type="match status" value="1"/>
</dbReference>
<evidence type="ECO:0000256" key="3">
    <source>
        <dbReference type="ARBA" id="ARBA00023125"/>
    </source>
</evidence>
<proteinExistence type="inferred from homology"/>
<sequence length="127" mass="14362">MSERISDNPTKPELAILKLLWRSTDLSARQIHTEITEQFDWSYSTVRTVLERMTDKGLVSKTPIDGINIYEAEVGKVALLGRMISDFSKRVLELDGAPTAAFFANSKLLSEDELEELETALGKWEDE</sequence>
<evidence type="ECO:0000313" key="5">
    <source>
        <dbReference type="EMBL" id="VAW05208.1"/>
    </source>
</evidence>
<keyword evidence="2" id="KW-0805">Transcription regulation</keyword>
<name>A0A3B0SIK2_9ZZZZ</name>
<gene>
    <name evidence="5" type="ORF">MNBD_ALPHA05-1719</name>
</gene>
<dbReference type="PIRSF" id="PIRSF019455">
    <property type="entry name" value="CopR_AtkY"/>
    <property type="match status" value="1"/>
</dbReference>
<evidence type="ECO:0008006" key="6">
    <source>
        <dbReference type="Google" id="ProtNLM"/>
    </source>
</evidence>
<dbReference type="InterPro" id="IPR036388">
    <property type="entry name" value="WH-like_DNA-bd_sf"/>
</dbReference>
<dbReference type="EMBL" id="UOEH01000463">
    <property type="protein sequence ID" value="VAW05208.1"/>
    <property type="molecule type" value="Genomic_DNA"/>
</dbReference>
<evidence type="ECO:0000256" key="2">
    <source>
        <dbReference type="ARBA" id="ARBA00023015"/>
    </source>
</evidence>
<keyword evidence="3" id="KW-0238">DNA-binding</keyword>
<dbReference type="Pfam" id="PF03965">
    <property type="entry name" value="Penicillinase_R"/>
    <property type="match status" value="1"/>
</dbReference>
<dbReference type="GO" id="GO:0045892">
    <property type="term" value="P:negative regulation of DNA-templated transcription"/>
    <property type="evidence" value="ECO:0007669"/>
    <property type="project" value="InterPro"/>
</dbReference>
<dbReference type="GO" id="GO:0003677">
    <property type="term" value="F:DNA binding"/>
    <property type="evidence" value="ECO:0007669"/>
    <property type="project" value="UniProtKB-KW"/>
</dbReference>
<comment type="similarity">
    <text evidence="1">Belongs to the BlaI transcriptional regulatory family.</text>
</comment>
<organism evidence="5">
    <name type="scientific">hydrothermal vent metagenome</name>
    <dbReference type="NCBI Taxonomy" id="652676"/>
    <lineage>
        <taxon>unclassified sequences</taxon>
        <taxon>metagenomes</taxon>
        <taxon>ecological metagenomes</taxon>
    </lineage>
</organism>
<protein>
    <recommendedName>
        <fullName evidence="6">Transcriptional repressor, BlaI/MecI family</fullName>
    </recommendedName>
</protein>
<evidence type="ECO:0000256" key="1">
    <source>
        <dbReference type="ARBA" id="ARBA00011046"/>
    </source>
</evidence>